<evidence type="ECO:0000256" key="3">
    <source>
        <dbReference type="ARBA" id="ARBA00022475"/>
    </source>
</evidence>
<evidence type="ECO:0000313" key="10">
    <source>
        <dbReference type="EMBL" id="MFC4857024.1"/>
    </source>
</evidence>
<feature type="transmembrane region" description="Helical" evidence="8">
    <location>
        <begin position="113"/>
        <end position="134"/>
    </location>
</feature>
<dbReference type="PROSITE" id="PS50850">
    <property type="entry name" value="MFS"/>
    <property type="match status" value="1"/>
</dbReference>
<feature type="transmembrane region" description="Helical" evidence="8">
    <location>
        <begin position="84"/>
        <end position="101"/>
    </location>
</feature>
<organism evidence="10 11">
    <name type="scientific">Actinophytocola glycyrrhizae</name>
    <dbReference type="NCBI Taxonomy" id="2044873"/>
    <lineage>
        <taxon>Bacteria</taxon>
        <taxon>Bacillati</taxon>
        <taxon>Actinomycetota</taxon>
        <taxon>Actinomycetes</taxon>
        <taxon>Pseudonocardiales</taxon>
        <taxon>Pseudonocardiaceae</taxon>
    </lineage>
</organism>
<evidence type="ECO:0000256" key="8">
    <source>
        <dbReference type="SAM" id="Phobius"/>
    </source>
</evidence>
<keyword evidence="6 8" id="KW-0472">Membrane</keyword>
<feature type="transmembrane region" description="Helical" evidence="8">
    <location>
        <begin position="168"/>
        <end position="188"/>
    </location>
</feature>
<proteinExistence type="predicted"/>
<keyword evidence="11" id="KW-1185">Reference proteome</keyword>
<evidence type="ECO:0000256" key="5">
    <source>
        <dbReference type="ARBA" id="ARBA00022989"/>
    </source>
</evidence>
<evidence type="ECO:0000256" key="7">
    <source>
        <dbReference type="SAM" id="MobiDB-lite"/>
    </source>
</evidence>
<keyword evidence="3" id="KW-1003">Cell membrane</keyword>
<accession>A0ABV9S7U9</accession>
<evidence type="ECO:0000256" key="4">
    <source>
        <dbReference type="ARBA" id="ARBA00022692"/>
    </source>
</evidence>
<feature type="transmembrane region" description="Helical" evidence="8">
    <location>
        <begin position="334"/>
        <end position="351"/>
    </location>
</feature>
<feature type="transmembrane region" description="Helical" evidence="8">
    <location>
        <begin position="233"/>
        <end position="250"/>
    </location>
</feature>
<evidence type="ECO:0000256" key="6">
    <source>
        <dbReference type="ARBA" id="ARBA00023136"/>
    </source>
</evidence>
<evidence type="ECO:0000256" key="1">
    <source>
        <dbReference type="ARBA" id="ARBA00004651"/>
    </source>
</evidence>
<dbReference type="Proteomes" id="UP001595859">
    <property type="component" value="Unassembled WGS sequence"/>
</dbReference>
<keyword evidence="5 8" id="KW-1133">Transmembrane helix</keyword>
<sequence length="527" mass="53643">MDTSAGTTALAGRKEFIGLAVLALPTILVALDMSVLYLALPHLSGDLGASSVQQLWITDIYGFLVAGLLITMGNVGDRIGRKRLLMIGAGAFAVVSVLAAYSTSPEMLMVMRALLGVAGATIMPSTMALIAAMFQNPKQNAMAMGVWMGCFMGGTALGPIIGGGLLEFFWWGSVFLLGVPVMGILLVLGPKVLPEFKNPAAGKIDPPSVVLSLVAILPIIYGLKQLAHDGASALPIAAVVVGVACTAMFLRRQKRVANPLLDLGLFRNRTFSSALSLTVAAGFIAGNQLFVYMYLQSVEGLSPVATALWLVPPALVTLIMIQVAPLLARRIPPGRVIAAGLVVSAIGFLLLTQLDGTGNDIPLLVTGLVIANLGMGPMAGLCAALAMQSAPMEKLGSAAGMTSTSGEFGIAMGIAVLGTVGTTLYRNTIEIDPGVPAAMADTAAESIAGAQVAASSLPAADAGNLLQSAYQAITTSVHGTAIGSAIIVAAGAVIAAIGLRNVPATGQHAQPVADDADTAKAEAEPAV</sequence>
<keyword evidence="4 8" id="KW-0812">Transmembrane</keyword>
<dbReference type="RefSeq" id="WP_378059016.1">
    <property type="nucleotide sequence ID" value="NZ_JBHSIS010000017.1"/>
</dbReference>
<feature type="transmembrane region" description="Helical" evidence="8">
    <location>
        <begin position="363"/>
        <end position="387"/>
    </location>
</feature>
<dbReference type="Pfam" id="PF07690">
    <property type="entry name" value="MFS_1"/>
    <property type="match status" value="1"/>
</dbReference>
<feature type="transmembrane region" description="Helical" evidence="8">
    <location>
        <begin position="52"/>
        <end position="72"/>
    </location>
</feature>
<feature type="transmembrane region" description="Helical" evidence="8">
    <location>
        <begin position="141"/>
        <end position="162"/>
    </location>
</feature>
<dbReference type="SUPFAM" id="SSF103473">
    <property type="entry name" value="MFS general substrate transporter"/>
    <property type="match status" value="1"/>
</dbReference>
<feature type="compositionally biased region" description="Basic and acidic residues" evidence="7">
    <location>
        <begin position="517"/>
        <end position="527"/>
    </location>
</feature>
<dbReference type="InterPro" id="IPR036259">
    <property type="entry name" value="MFS_trans_sf"/>
</dbReference>
<dbReference type="Gene3D" id="1.20.1720.10">
    <property type="entry name" value="Multidrug resistance protein D"/>
    <property type="match status" value="1"/>
</dbReference>
<dbReference type="PANTHER" id="PTHR42718">
    <property type="entry name" value="MAJOR FACILITATOR SUPERFAMILY MULTIDRUG TRANSPORTER MFSC"/>
    <property type="match status" value="1"/>
</dbReference>
<comment type="caution">
    <text evidence="10">The sequence shown here is derived from an EMBL/GenBank/DDBJ whole genome shotgun (WGS) entry which is preliminary data.</text>
</comment>
<feature type="domain" description="Major facilitator superfamily (MFS) profile" evidence="9">
    <location>
        <begin position="18"/>
        <end position="461"/>
    </location>
</feature>
<feature type="transmembrane region" description="Helical" evidence="8">
    <location>
        <begin position="16"/>
        <end position="40"/>
    </location>
</feature>
<dbReference type="InterPro" id="IPR011701">
    <property type="entry name" value="MFS"/>
</dbReference>
<feature type="transmembrane region" description="Helical" evidence="8">
    <location>
        <begin position="481"/>
        <end position="499"/>
    </location>
</feature>
<gene>
    <name evidence="10" type="ORF">ACFPCV_26305</name>
</gene>
<dbReference type="EMBL" id="JBHSIS010000017">
    <property type="protein sequence ID" value="MFC4857024.1"/>
    <property type="molecule type" value="Genomic_DNA"/>
</dbReference>
<feature type="transmembrane region" description="Helical" evidence="8">
    <location>
        <begin position="209"/>
        <end position="227"/>
    </location>
</feature>
<dbReference type="Gene3D" id="1.20.1250.20">
    <property type="entry name" value="MFS general substrate transporter like domains"/>
    <property type="match status" value="1"/>
</dbReference>
<feature type="transmembrane region" description="Helical" evidence="8">
    <location>
        <begin position="307"/>
        <end position="327"/>
    </location>
</feature>
<evidence type="ECO:0000313" key="11">
    <source>
        <dbReference type="Proteomes" id="UP001595859"/>
    </source>
</evidence>
<reference evidence="11" key="1">
    <citation type="journal article" date="2019" name="Int. J. Syst. Evol. Microbiol.">
        <title>The Global Catalogue of Microorganisms (GCM) 10K type strain sequencing project: providing services to taxonomists for standard genome sequencing and annotation.</title>
        <authorList>
            <consortium name="The Broad Institute Genomics Platform"/>
            <consortium name="The Broad Institute Genome Sequencing Center for Infectious Disease"/>
            <person name="Wu L."/>
            <person name="Ma J."/>
        </authorList>
    </citation>
    <scope>NUCLEOTIDE SEQUENCE [LARGE SCALE GENOMIC DNA]</scope>
    <source>
        <strain evidence="11">ZS-22-S1</strain>
    </source>
</reference>
<dbReference type="InterPro" id="IPR020846">
    <property type="entry name" value="MFS_dom"/>
</dbReference>
<evidence type="ECO:0000256" key="2">
    <source>
        <dbReference type="ARBA" id="ARBA00022448"/>
    </source>
</evidence>
<feature type="transmembrane region" description="Helical" evidence="8">
    <location>
        <begin position="271"/>
        <end position="295"/>
    </location>
</feature>
<dbReference type="CDD" id="cd17321">
    <property type="entry name" value="MFS_MMR_MDR_like"/>
    <property type="match status" value="1"/>
</dbReference>
<dbReference type="PANTHER" id="PTHR42718:SF47">
    <property type="entry name" value="METHYL VIOLOGEN RESISTANCE PROTEIN SMVA"/>
    <property type="match status" value="1"/>
</dbReference>
<comment type="subcellular location">
    <subcellularLocation>
        <location evidence="1">Cell membrane</location>
        <topology evidence="1">Multi-pass membrane protein</topology>
    </subcellularLocation>
</comment>
<feature type="transmembrane region" description="Helical" evidence="8">
    <location>
        <begin position="408"/>
        <end position="425"/>
    </location>
</feature>
<protein>
    <submittedName>
        <fullName evidence="10">MFS transporter</fullName>
    </submittedName>
</protein>
<name>A0ABV9S7U9_9PSEU</name>
<feature type="region of interest" description="Disordered" evidence="7">
    <location>
        <begin position="508"/>
        <end position="527"/>
    </location>
</feature>
<keyword evidence="2" id="KW-0813">Transport</keyword>
<evidence type="ECO:0000259" key="9">
    <source>
        <dbReference type="PROSITE" id="PS50850"/>
    </source>
</evidence>